<protein>
    <recommendedName>
        <fullName evidence="3">GNAT family N-acetyltransferase</fullName>
    </recommendedName>
</protein>
<dbReference type="Proteomes" id="UP000191160">
    <property type="component" value="Unassembled WGS sequence"/>
</dbReference>
<name>A0A1T1H780_9GAMM</name>
<sequence length="242" mass="28447">MAITENIIDFSKLTTEEKHELFQRLWEFDQCIFPTSKIEQLYQYMHDPDIVALPIIQYFEQDKLIGQNIVRILKIMHNNRPIFIFNSRAGVLVDYRRKNLTLNSAIKVAMQHQIRFPAIPMWFVATLAQPKVYTLFASRSVKFYPRHGVPMPTEYADVLNSYKIRQHDVQHRAEDIFVHRCDLPKVTPEQLVRLRKKSDEHVQFFMQHVPDYFDGMGLMCICKLNVSTIFEASMNLAVGRAV</sequence>
<accession>A0A1T1H780</accession>
<gene>
    <name evidence="1" type="ORF">B1202_02095</name>
</gene>
<evidence type="ECO:0008006" key="3">
    <source>
        <dbReference type="Google" id="ProtNLM"/>
    </source>
</evidence>
<dbReference type="AlphaFoldDB" id="A0A1T1H780"/>
<reference evidence="1 2" key="1">
    <citation type="submission" date="2017-02" db="EMBL/GenBank/DDBJ databases">
        <title>Acinetobacter sp. ANC 4945, whole genome shotgun sequencing project.</title>
        <authorList>
            <person name="Radolfova-Krizova L."/>
            <person name="Al Atrouni A."/>
            <person name="Nemec A."/>
        </authorList>
    </citation>
    <scope>NUCLEOTIDE SEQUENCE [LARGE SCALE GENOMIC DNA]</scope>
    <source>
        <strain evidence="1 2">ANC 4945</strain>
    </source>
</reference>
<keyword evidence="2" id="KW-1185">Reference proteome</keyword>
<comment type="caution">
    <text evidence="1">The sequence shown here is derived from an EMBL/GenBank/DDBJ whole genome shotgun (WGS) entry which is preliminary data.</text>
</comment>
<evidence type="ECO:0000313" key="1">
    <source>
        <dbReference type="EMBL" id="OOV85739.1"/>
    </source>
</evidence>
<dbReference type="EMBL" id="MVKX01000001">
    <property type="protein sequence ID" value="OOV85739.1"/>
    <property type="molecule type" value="Genomic_DNA"/>
</dbReference>
<dbReference type="RefSeq" id="WP_078189215.1">
    <property type="nucleotide sequence ID" value="NZ_JAMCOZ010000010.1"/>
</dbReference>
<evidence type="ECO:0000313" key="2">
    <source>
        <dbReference type="Proteomes" id="UP000191160"/>
    </source>
</evidence>
<proteinExistence type="predicted"/>
<organism evidence="1 2">
    <name type="scientific">Acinetobacter amyesii</name>
    <dbReference type="NCBI Taxonomy" id="2942470"/>
    <lineage>
        <taxon>Bacteria</taxon>
        <taxon>Pseudomonadati</taxon>
        <taxon>Pseudomonadota</taxon>
        <taxon>Gammaproteobacteria</taxon>
        <taxon>Moraxellales</taxon>
        <taxon>Moraxellaceae</taxon>
        <taxon>Acinetobacter</taxon>
    </lineage>
</organism>